<evidence type="ECO:0000256" key="7">
    <source>
        <dbReference type="ARBA" id="ARBA00023125"/>
    </source>
</evidence>
<comment type="subcellular location">
    <subcellularLocation>
        <location evidence="3">Chromosome</location>
    </subcellularLocation>
    <subcellularLocation>
        <location evidence="2">Nucleus</location>
    </subcellularLocation>
</comment>
<dbReference type="GO" id="GO:0005634">
    <property type="term" value="C:nucleus"/>
    <property type="evidence" value="ECO:0007669"/>
    <property type="project" value="UniProtKB-SubCell"/>
</dbReference>
<dbReference type="AlphaFoldDB" id="A0A914Q7L5"/>
<dbReference type="WBParaSite" id="PDA_v2.g27043.t1">
    <property type="protein sequence ID" value="PDA_v2.g27043.t1"/>
    <property type="gene ID" value="PDA_v2.g27043"/>
</dbReference>
<evidence type="ECO:0000256" key="9">
    <source>
        <dbReference type="ARBA" id="ARBA00023269"/>
    </source>
</evidence>
<dbReference type="PRINTS" id="PR00623">
    <property type="entry name" value="HISTONEH4"/>
</dbReference>
<dbReference type="PANTHER" id="PTHR10484">
    <property type="entry name" value="HISTONE H4"/>
    <property type="match status" value="1"/>
</dbReference>
<protein>
    <recommendedName>
        <fullName evidence="5 10">Histone H4</fullName>
    </recommendedName>
</protein>
<keyword evidence="8 10" id="KW-0539">Nucleus</keyword>
<name>A0A914Q7L5_9BILA</name>
<evidence type="ECO:0000256" key="10">
    <source>
        <dbReference type="RuleBase" id="RU000528"/>
    </source>
</evidence>
<evidence type="ECO:0000256" key="5">
    <source>
        <dbReference type="ARBA" id="ARBA00020836"/>
    </source>
</evidence>
<dbReference type="Gene3D" id="1.10.20.10">
    <property type="entry name" value="Histone, subunit A"/>
    <property type="match status" value="1"/>
</dbReference>
<organism evidence="11 12">
    <name type="scientific">Panagrolaimus davidi</name>
    <dbReference type="NCBI Taxonomy" id="227884"/>
    <lineage>
        <taxon>Eukaryota</taxon>
        <taxon>Metazoa</taxon>
        <taxon>Ecdysozoa</taxon>
        <taxon>Nematoda</taxon>
        <taxon>Chromadorea</taxon>
        <taxon>Rhabditida</taxon>
        <taxon>Tylenchina</taxon>
        <taxon>Panagrolaimomorpha</taxon>
        <taxon>Panagrolaimoidea</taxon>
        <taxon>Panagrolaimidae</taxon>
        <taxon>Panagrolaimus</taxon>
    </lineage>
</organism>
<keyword evidence="7 10" id="KW-0238">DNA-binding</keyword>
<keyword evidence="6 10" id="KW-0158">Chromosome</keyword>
<evidence type="ECO:0000256" key="6">
    <source>
        <dbReference type="ARBA" id="ARBA00022454"/>
    </source>
</evidence>
<evidence type="ECO:0000313" key="12">
    <source>
        <dbReference type="WBParaSite" id="PDA_v2.g27043.t1"/>
    </source>
</evidence>
<comment type="similarity">
    <text evidence="4 10">Belongs to the histone H4 family.</text>
</comment>
<dbReference type="InterPro" id="IPR001951">
    <property type="entry name" value="Histone_H4"/>
</dbReference>
<keyword evidence="9 10" id="KW-0544">Nucleosome core</keyword>
<evidence type="ECO:0000256" key="3">
    <source>
        <dbReference type="ARBA" id="ARBA00004286"/>
    </source>
</evidence>
<evidence type="ECO:0000313" key="11">
    <source>
        <dbReference type="Proteomes" id="UP000887578"/>
    </source>
</evidence>
<dbReference type="SUPFAM" id="SSF47113">
    <property type="entry name" value="Histone-fold"/>
    <property type="match status" value="1"/>
</dbReference>
<accession>A0A914Q7L5</accession>
<evidence type="ECO:0000256" key="2">
    <source>
        <dbReference type="ARBA" id="ARBA00004123"/>
    </source>
</evidence>
<reference evidence="12" key="1">
    <citation type="submission" date="2022-11" db="UniProtKB">
        <authorList>
            <consortium name="WormBaseParasite"/>
        </authorList>
    </citation>
    <scope>IDENTIFICATION</scope>
</reference>
<dbReference type="InterPro" id="IPR009072">
    <property type="entry name" value="Histone-fold"/>
</dbReference>
<keyword evidence="11" id="KW-1185">Reference proteome</keyword>
<dbReference type="Proteomes" id="UP000887578">
    <property type="component" value="Unplaced"/>
</dbReference>
<comment type="function">
    <text evidence="1 10">Core component of nucleosome. Nucleosomes wrap and compact DNA into chromatin, limiting DNA accessibility to the cellular machineries which require DNA as a template. Histones thereby play a central role in transcription regulation, DNA repair, DNA replication and chromosomal stability. DNA accessibility is regulated via a complex set of post-translational modifications of histones, also called histone code, and nucleosome remodeling.</text>
</comment>
<dbReference type="GO" id="GO:0003677">
    <property type="term" value="F:DNA binding"/>
    <property type="evidence" value="ECO:0007669"/>
    <property type="project" value="UniProtKB-KW"/>
</dbReference>
<evidence type="ECO:0000256" key="1">
    <source>
        <dbReference type="ARBA" id="ARBA00002001"/>
    </source>
</evidence>
<dbReference type="GO" id="GO:0000786">
    <property type="term" value="C:nucleosome"/>
    <property type="evidence" value="ECO:0007669"/>
    <property type="project" value="UniProtKB-KW"/>
</dbReference>
<evidence type="ECO:0000256" key="4">
    <source>
        <dbReference type="ARBA" id="ARBA00006564"/>
    </source>
</evidence>
<dbReference type="SMART" id="SM00417">
    <property type="entry name" value="H4"/>
    <property type="match status" value="1"/>
</dbReference>
<dbReference type="GO" id="GO:0030527">
    <property type="term" value="F:structural constituent of chromatin"/>
    <property type="evidence" value="ECO:0007669"/>
    <property type="project" value="InterPro"/>
</dbReference>
<sequence length="140" mass="15898">MVLQQKNIQEFFVQPEALPDASNKDPLPLSFTALRTIGRKSIESPKMVQHLKGRKIMRRKKTEIDGNSGMSLPAIKRLARRAGVKRISSEIDKEARQALKDFVASVMKDAIILTVYAKRNTVTVMDVIYALKKRGTPLYW</sequence>
<dbReference type="CDD" id="cd22912">
    <property type="entry name" value="HFD_H4"/>
    <property type="match status" value="1"/>
</dbReference>
<dbReference type="GO" id="GO:0046982">
    <property type="term" value="F:protein heterodimerization activity"/>
    <property type="evidence" value="ECO:0007669"/>
    <property type="project" value="InterPro"/>
</dbReference>
<comment type="subunit">
    <text evidence="10">The nucleosome is a histone octamer containing two molecules each of H2A, H2B, H3 and H4 assembled in one H3-H4 heterotetramer and two H2A-H2B heterodimers. The octamer wraps approximately 147 bp of DNA.</text>
</comment>
<proteinExistence type="inferred from homology"/>
<evidence type="ECO:0000256" key="8">
    <source>
        <dbReference type="ARBA" id="ARBA00023242"/>
    </source>
</evidence>